<dbReference type="AlphaFoldDB" id="A0A158R1X3"/>
<dbReference type="Proteomes" id="UP000271162">
    <property type="component" value="Unassembled WGS sequence"/>
</dbReference>
<keyword evidence="2" id="KW-1185">Reference proteome</keyword>
<reference evidence="3" key="1">
    <citation type="submission" date="2016-04" db="UniProtKB">
        <authorList>
            <consortium name="WormBaseParasite"/>
        </authorList>
    </citation>
    <scope>IDENTIFICATION</scope>
</reference>
<gene>
    <name evidence="1" type="ORF">NBR_LOCUS14614</name>
</gene>
<name>A0A158R1X3_NIPBR</name>
<sequence length="162" mass="17686">MTGRPTEHEECERLRRQLRCETIGDDDQFAPSVVGTATADLHDVKHACSFPTVAAGDCVLPAEFNSNTRFYEWDKWRTENKSSGYRGIPDTQTSSGDGPNYMGALTKANKAGKHTFGSYGSIDSEKAQIWQPHPTGSSGAAYGETGVIVITSVQHEELHLPL</sequence>
<dbReference type="EMBL" id="UYSL01021423">
    <property type="protein sequence ID" value="VDL78203.1"/>
    <property type="molecule type" value="Genomic_DNA"/>
</dbReference>
<protein>
    <submittedName>
        <fullName evidence="3">Tannase/feruloyl esterase family alpha/beta hydrolase</fullName>
    </submittedName>
</protein>
<proteinExistence type="predicted"/>
<reference evidence="1 2" key="2">
    <citation type="submission" date="2018-11" db="EMBL/GenBank/DDBJ databases">
        <authorList>
            <consortium name="Pathogen Informatics"/>
        </authorList>
    </citation>
    <scope>NUCLEOTIDE SEQUENCE [LARGE SCALE GENOMIC DNA]</scope>
</reference>
<dbReference type="STRING" id="27835.A0A158R1X3"/>
<organism evidence="3">
    <name type="scientific">Nippostrongylus brasiliensis</name>
    <name type="common">Rat hookworm</name>
    <dbReference type="NCBI Taxonomy" id="27835"/>
    <lineage>
        <taxon>Eukaryota</taxon>
        <taxon>Metazoa</taxon>
        <taxon>Ecdysozoa</taxon>
        <taxon>Nematoda</taxon>
        <taxon>Chromadorea</taxon>
        <taxon>Rhabditida</taxon>
        <taxon>Rhabditina</taxon>
        <taxon>Rhabditomorpha</taxon>
        <taxon>Strongyloidea</taxon>
        <taxon>Heligmosomidae</taxon>
        <taxon>Nippostrongylus</taxon>
    </lineage>
</organism>
<accession>A0A158R1X3</accession>
<evidence type="ECO:0000313" key="1">
    <source>
        <dbReference type="EMBL" id="VDL78203.1"/>
    </source>
</evidence>
<dbReference type="WBParaSite" id="NBR_0001461301-mRNA-1">
    <property type="protein sequence ID" value="NBR_0001461301-mRNA-1"/>
    <property type="gene ID" value="NBR_0001461301"/>
</dbReference>
<evidence type="ECO:0000313" key="2">
    <source>
        <dbReference type="Proteomes" id="UP000271162"/>
    </source>
</evidence>
<evidence type="ECO:0000313" key="3">
    <source>
        <dbReference type="WBParaSite" id="NBR_0001461301-mRNA-1"/>
    </source>
</evidence>